<gene>
    <name evidence="3" type="ordered locus">Hbor_35890</name>
</gene>
<protein>
    <submittedName>
        <fullName evidence="3">Uncharacterized protein</fullName>
    </submittedName>
</protein>
<dbReference type="InterPro" id="IPR013561">
    <property type="entry name" value="FilR1_middle_dom"/>
</dbReference>
<dbReference type="HOGENOM" id="CLU_071220_1_0_2"/>
<dbReference type="EMBL" id="CP001692">
    <property type="protein sequence ID" value="ADQ69109.1"/>
    <property type="molecule type" value="Genomic_DNA"/>
</dbReference>
<accession>E4NVC0</accession>
<dbReference type="Gene3D" id="1.10.10.10">
    <property type="entry name" value="Winged helix-like DNA-binding domain superfamily/Winged helix DNA-binding domain"/>
    <property type="match status" value="1"/>
</dbReference>
<name>E4NVC0_HALBP</name>
<dbReference type="Pfam" id="PF25213">
    <property type="entry name" value="HVO_A0261_N"/>
    <property type="match status" value="1"/>
</dbReference>
<proteinExistence type="predicted"/>
<keyword evidence="4" id="KW-1185">Reference proteome</keyword>
<evidence type="ECO:0000259" key="1">
    <source>
        <dbReference type="Pfam" id="PF08350"/>
    </source>
</evidence>
<keyword evidence="3" id="KW-0614">Plasmid</keyword>
<dbReference type="SUPFAM" id="SSF46785">
    <property type="entry name" value="Winged helix' DNA-binding domain"/>
    <property type="match status" value="1"/>
</dbReference>
<dbReference type="KEGG" id="hbo:Hbor_35890"/>
<dbReference type="Proteomes" id="UP000006663">
    <property type="component" value="Plasmid pHBOR02"/>
</dbReference>
<dbReference type="Pfam" id="PF08350">
    <property type="entry name" value="FilR1_middle"/>
    <property type="match status" value="1"/>
</dbReference>
<feature type="domain" description="Methanogenesis regulatory protein FilR1 middle" evidence="1">
    <location>
        <begin position="118"/>
        <end position="247"/>
    </location>
</feature>
<dbReference type="InterPro" id="IPR036388">
    <property type="entry name" value="WH-like_DNA-bd_sf"/>
</dbReference>
<feature type="domain" description="HVO-A0261-like N-terminal" evidence="2">
    <location>
        <begin position="10"/>
        <end position="85"/>
    </location>
</feature>
<organism evidence="3 4">
    <name type="scientific">Halogeometricum borinquense (strain ATCC 700274 / DSM 11551 / JCM 10706 / KCTC 4070 / PR3)</name>
    <dbReference type="NCBI Taxonomy" id="469382"/>
    <lineage>
        <taxon>Archaea</taxon>
        <taxon>Methanobacteriati</taxon>
        <taxon>Methanobacteriota</taxon>
        <taxon>Stenosarchaea group</taxon>
        <taxon>Halobacteria</taxon>
        <taxon>Halobacteriales</taxon>
        <taxon>Haloferacaceae</taxon>
        <taxon>Halogeometricum</taxon>
    </lineage>
</organism>
<sequence length="261" mass="29874">MAARENMETTIRKRHDILEELVDSSQSKPDLVSQMDLSRSTIDRGVNELLEHDCITRTGSTYEATETGRLAIREYERYLRFVETIKASPKILNEVPTNTFDTVFLRDADFDLVDDQQPWAVLEKSTELMKNAKSLKGTVPVIFQRHFADLTDSFDTGKEVELIWDNSLYHSLSEEMQEMIATFQEYDQATMYRTDLTDSYAIWILDSPEGNHASIAVFTNGGIRGIIRNDTCAAVDWALSQYEQRKESAVSITSRHTHNCN</sequence>
<evidence type="ECO:0000313" key="3">
    <source>
        <dbReference type="EMBL" id="ADQ69109.1"/>
    </source>
</evidence>
<dbReference type="InterPro" id="IPR036390">
    <property type="entry name" value="WH_DNA-bd_sf"/>
</dbReference>
<evidence type="ECO:0000313" key="4">
    <source>
        <dbReference type="Proteomes" id="UP000006663"/>
    </source>
</evidence>
<dbReference type="InterPro" id="IPR057527">
    <property type="entry name" value="HVO_A0261-like_N"/>
</dbReference>
<evidence type="ECO:0000259" key="2">
    <source>
        <dbReference type="Pfam" id="PF25213"/>
    </source>
</evidence>
<geneLocation type="plasmid" evidence="3 4">
    <name>pHBOR02</name>
</geneLocation>
<dbReference type="AlphaFoldDB" id="E4NVC0"/>
<reference evidence="4" key="1">
    <citation type="journal article" date="2009" name="Stand. Genomic Sci.">
        <title>Complete genome sequence of Halogeometricum borinquense type strain (PR3).</title>
        <authorList>
            <person name="Malfatti S."/>
            <person name="Tindall B.J."/>
            <person name="Schneider S."/>
            <person name="Fahnrich R."/>
            <person name="Lapidus A."/>
            <person name="Labuttii K."/>
            <person name="Copeland A."/>
            <person name="Glavina Del Rio T."/>
            <person name="Nolan M."/>
            <person name="Chen F."/>
            <person name="Lucas S."/>
            <person name="Tice H."/>
            <person name="Cheng J.F."/>
            <person name="Bruce D."/>
            <person name="Goodwin L."/>
            <person name="Pitluck S."/>
            <person name="Anderson I."/>
            <person name="Pati A."/>
            <person name="Ivanova N."/>
            <person name="Mavromatis K."/>
            <person name="Chen A."/>
            <person name="Palaniappan K."/>
            <person name="D'haeseleer P."/>
            <person name="Goker M."/>
            <person name="Bristow J."/>
            <person name="Eisen J.A."/>
            <person name="Markowitz V."/>
            <person name="Hugenholtz P."/>
            <person name="Kyrpides N.C."/>
            <person name="Klenk H.P."/>
            <person name="Chain P."/>
        </authorList>
    </citation>
    <scope>NUCLEOTIDE SEQUENCE [LARGE SCALE GENOMIC DNA]</scope>
    <source>
        <strain evidence="4">ATCC 700274 / DSM 11551 / JCM 10706 / KCTC 4070 / PR3</strain>
        <plasmid evidence="4">pHBOR02</plasmid>
    </source>
</reference>